<proteinExistence type="predicted"/>
<keyword evidence="4" id="KW-0808">Transferase</keyword>
<dbReference type="PROSITE" id="PS50112">
    <property type="entry name" value="PAS"/>
    <property type="match status" value="4"/>
</dbReference>
<dbReference type="SMART" id="SM00387">
    <property type="entry name" value="HATPase_c"/>
    <property type="match status" value="1"/>
</dbReference>
<name>A0A8J8KD41_9EURY</name>
<gene>
    <name evidence="10" type="ORF">HT576_19010</name>
</gene>
<dbReference type="InterPro" id="IPR036890">
    <property type="entry name" value="HATPase_C_sf"/>
</dbReference>
<dbReference type="PROSITE" id="PS50109">
    <property type="entry name" value="HIS_KIN"/>
    <property type="match status" value="1"/>
</dbReference>
<dbReference type="PROSITE" id="PS50113">
    <property type="entry name" value="PAC"/>
    <property type="match status" value="7"/>
</dbReference>
<organism evidence="10 11">
    <name type="scientific">Haloterrigena gelatinilytica</name>
    <dbReference type="NCBI Taxonomy" id="2741724"/>
    <lineage>
        <taxon>Archaea</taxon>
        <taxon>Methanobacteriati</taxon>
        <taxon>Methanobacteriota</taxon>
        <taxon>Stenosarchaea group</taxon>
        <taxon>Halobacteria</taxon>
        <taxon>Halobacteriales</taxon>
        <taxon>Natrialbaceae</taxon>
        <taxon>Haloterrigena</taxon>
    </lineage>
</organism>
<dbReference type="PANTHER" id="PTHR43304:SF1">
    <property type="entry name" value="PAC DOMAIN-CONTAINING PROTEIN"/>
    <property type="match status" value="1"/>
</dbReference>
<evidence type="ECO:0000256" key="3">
    <source>
        <dbReference type="ARBA" id="ARBA00022553"/>
    </source>
</evidence>
<dbReference type="PANTHER" id="PTHR43304">
    <property type="entry name" value="PHYTOCHROME-LIKE PROTEIN CPH1"/>
    <property type="match status" value="1"/>
</dbReference>
<dbReference type="SMART" id="SM00388">
    <property type="entry name" value="HisKA"/>
    <property type="match status" value="1"/>
</dbReference>
<dbReference type="InterPro" id="IPR001610">
    <property type="entry name" value="PAC"/>
</dbReference>
<dbReference type="InterPro" id="IPR035965">
    <property type="entry name" value="PAS-like_dom_sf"/>
</dbReference>
<evidence type="ECO:0000256" key="5">
    <source>
        <dbReference type="ARBA" id="ARBA00022777"/>
    </source>
</evidence>
<feature type="domain" description="PAC" evidence="9">
    <location>
        <begin position="503"/>
        <end position="553"/>
    </location>
</feature>
<feature type="domain" description="PAC" evidence="9">
    <location>
        <begin position="751"/>
        <end position="806"/>
    </location>
</feature>
<dbReference type="CDD" id="cd00082">
    <property type="entry name" value="HisKA"/>
    <property type="match status" value="1"/>
</dbReference>
<dbReference type="SMART" id="SM00086">
    <property type="entry name" value="PAC"/>
    <property type="match status" value="7"/>
</dbReference>
<feature type="coiled-coil region" evidence="6">
    <location>
        <begin position="916"/>
        <end position="946"/>
    </location>
</feature>
<dbReference type="NCBIfam" id="TIGR00229">
    <property type="entry name" value="sensory_box"/>
    <property type="match status" value="6"/>
</dbReference>
<dbReference type="PRINTS" id="PR00344">
    <property type="entry name" value="BCTRLSENSOR"/>
</dbReference>
<dbReference type="FunFam" id="3.30.565.10:FF:000006">
    <property type="entry name" value="Sensor histidine kinase WalK"/>
    <property type="match status" value="1"/>
</dbReference>
<dbReference type="Pfam" id="PF08448">
    <property type="entry name" value="PAS_4"/>
    <property type="match status" value="4"/>
</dbReference>
<evidence type="ECO:0000256" key="2">
    <source>
        <dbReference type="ARBA" id="ARBA00012438"/>
    </source>
</evidence>
<keyword evidence="3" id="KW-0597">Phosphoprotein</keyword>
<evidence type="ECO:0000313" key="11">
    <source>
        <dbReference type="Proteomes" id="UP000728647"/>
    </source>
</evidence>
<feature type="domain" description="PAS" evidence="8">
    <location>
        <begin position="550"/>
        <end position="594"/>
    </location>
</feature>
<dbReference type="InterPro" id="IPR036097">
    <property type="entry name" value="HisK_dim/P_sf"/>
</dbReference>
<feature type="domain" description="PAC" evidence="9">
    <location>
        <begin position="120"/>
        <end position="175"/>
    </location>
</feature>
<dbReference type="InterPro" id="IPR000014">
    <property type="entry name" value="PAS"/>
</dbReference>
<dbReference type="InterPro" id="IPR013655">
    <property type="entry name" value="PAS_fold_3"/>
</dbReference>
<sequence>MTVHTVEGESIPCEVRIGPLVDDGELQGTVGVVRDVGERLRRRQRDRELEQYRAITAAASDVIVTVDEESTIRTINPAVETVFGYEPDDLVGESLTTLMPDRLVDRHYEALARYLAGGERTLDWEFVELPGVRADGTEIPLEVSFSEVEYDDERYFTGIIRDVSEREARKRELRRKERRYEAVFEDPNILVGLLEPDGTVLDINGTAMEYIDADLEDVTGEPFWETPWWGEGDDVGDDVKRWTERAAAGEYVDFETDLTRPDGRRYTLSGYFRPVTNDDGDVVSIIVSDRDVTEREERERELELFRTLLDHSTDSVLVVDPETGRYLDVNDTACERRGYSRSEFLELTVPDLETEIPDREAWRSFVEELRAEGRLTFDGAHRRKDGSTYPVEVNAAHVELDREYVIAVARDVTERREYERKLEKRERQLSTLIDNVPGMVYRCRNERDWPMEFVSDACESLTGYAPDALERGDVSWGEDVMLDEDRQRTYETVQQAADEAEIFSETYRIETADGERRWVRDYGRSVVDDEGDFVEGIIADVTERKERERELEQYRRIVETIDEGVYVLDGERRFITVNEAFASMLGTDRESLIGTHASVAFGEDQVSKGDDLQREILAGETAVAELEEQLLTDGEPIPVVSRFQPLKIGDGVGRVGVVRDVTDRNQRKRELERYAEQLETLFEVLPVGVVVAEADGEIVEANDVAHDIWGGDVFDADSVDEYERYPVRWADSGEPVAPEEMTLARVTAGEEVTEPDVVEIDAADGAKRIVELEGMPVRDEDGTVTRGVVTMIDVTERREAQRRLAESERLYRTLAEHFPNGTVGVYDHDLRYTLAAGEKVGDPAPSADEIEGTRMPDLYPDDAVEDLEPLFRAAVEDGESGSTRADVVGRHWKVWATPLRDADGEIFAGLSFAQDITERIERERRLEELVERLEESNERLQQFAYAASHDLQEPLRMVSSYLQLLESRYGDDLDEDGREFIEFAVDGAERMRAMIDGLLEYSRVDTRGDPLEPVALDDVLEEVLADLQFTIEEHDAEIHSEPLPRVDGDADQLRQLLQNLLDNAIEYSGDEPPRIEISAERRGDEWTVSVADEGIGLEAEDQERIFDVFQRLHSRDEHAGTGIGLALCERIVERHGGEIWVDAEPGEGATFSFTLPAADDAA</sequence>
<dbReference type="InterPro" id="IPR052162">
    <property type="entry name" value="Sensor_kinase/Photoreceptor"/>
</dbReference>
<evidence type="ECO:0000256" key="1">
    <source>
        <dbReference type="ARBA" id="ARBA00000085"/>
    </source>
</evidence>
<dbReference type="EC" id="2.7.13.3" evidence="2"/>
<dbReference type="GO" id="GO:0006355">
    <property type="term" value="P:regulation of DNA-templated transcription"/>
    <property type="evidence" value="ECO:0007669"/>
    <property type="project" value="InterPro"/>
</dbReference>
<dbReference type="SUPFAM" id="SSF55874">
    <property type="entry name" value="ATPase domain of HSP90 chaperone/DNA topoisomerase II/histidine kinase"/>
    <property type="match status" value="1"/>
</dbReference>
<feature type="domain" description="Histidine kinase" evidence="7">
    <location>
        <begin position="946"/>
        <end position="1159"/>
    </location>
</feature>
<feature type="domain" description="PAS" evidence="8">
    <location>
        <begin position="48"/>
        <end position="118"/>
    </location>
</feature>
<dbReference type="InterPro" id="IPR000700">
    <property type="entry name" value="PAS-assoc_C"/>
</dbReference>
<evidence type="ECO:0000259" key="8">
    <source>
        <dbReference type="PROSITE" id="PS50112"/>
    </source>
</evidence>
<evidence type="ECO:0000259" key="7">
    <source>
        <dbReference type="PROSITE" id="PS50109"/>
    </source>
</evidence>
<dbReference type="Gene3D" id="3.30.450.20">
    <property type="entry name" value="PAS domain"/>
    <property type="match status" value="8"/>
</dbReference>
<dbReference type="Pfam" id="PF13426">
    <property type="entry name" value="PAS_9"/>
    <property type="match status" value="1"/>
</dbReference>
<dbReference type="Proteomes" id="UP000728647">
    <property type="component" value="Unassembled WGS sequence"/>
</dbReference>
<evidence type="ECO:0000256" key="4">
    <source>
        <dbReference type="ARBA" id="ARBA00022679"/>
    </source>
</evidence>
<dbReference type="InterPro" id="IPR013656">
    <property type="entry name" value="PAS_4"/>
</dbReference>
<evidence type="ECO:0000259" key="9">
    <source>
        <dbReference type="PROSITE" id="PS50113"/>
    </source>
</evidence>
<comment type="catalytic activity">
    <reaction evidence="1">
        <text>ATP + protein L-histidine = ADP + protein N-phospho-L-histidine.</text>
        <dbReference type="EC" id="2.7.13.3"/>
    </reaction>
</comment>
<dbReference type="CDD" id="cd00130">
    <property type="entry name" value="PAS"/>
    <property type="match status" value="5"/>
</dbReference>
<dbReference type="InterPro" id="IPR003661">
    <property type="entry name" value="HisK_dim/P_dom"/>
</dbReference>
<evidence type="ECO:0000256" key="6">
    <source>
        <dbReference type="SAM" id="Coils"/>
    </source>
</evidence>
<dbReference type="InterPro" id="IPR003594">
    <property type="entry name" value="HATPase_dom"/>
</dbReference>
<dbReference type="SMART" id="SM00091">
    <property type="entry name" value="PAS"/>
    <property type="match status" value="6"/>
</dbReference>
<feature type="domain" description="PAC" evidence="9">
    <location>
        <begin position="252"/>
        <end position="304"/>
    </location>
</feature>
<dbReference type="Pfam" id="PF00989">
    <property type="entry name" value="PAS"/>
    <property type="match status" value="1"/>
</dbReference>
<feature type="domain" description="PAC" evidence="9">
    <location>
        <begin position="620"/>
        <end position="673"/>
    </location>
</feature>
<dbReference type="SUPFAM" id="SSF55785">
    <property type="entry name" value="PYP-like sensor domain (PAS domain)"/>
    <property type="match status" value="7"/>
</dbReference>
<dbReference type="EMBL" id="JABURA010000001">
    <property type="protein sequence ID" value="NUB93100.1"/>
    <property type="molecule type" value="Genomic_DNA"/>
</dbReference>
<dbReference type="Gene3D" id="1.10.287.130">
    <property type="match status" value="1"/>
</dbReference>
<keyword evidence="6" id="KW-0175">Coiled coil</keyword>
<reference evidence="10" key="1">
    <citation type="submission" date="2020-06" db="EMBL/GenBank/DDBJ databases">
        <title>Haloterrigena sp. nov., an extremely halophilic archaeon isolated from a saline sediment.</title>
        <authorList>
            <person name="Liu B.-B."/>
        </authorList>
    </citation>
    <scope>NUCLEOTIDE SEQUENCE</scope>
    <source>
        <strain evidence="10">SYSU A121-1</strain>
    </source>
</reference>
<dbReference type="Pfam" id="PF08447">
    <property type="entry name" value="PAS_3"/>
    <property type="match status" value="1"/>
</dbReference>
<feature type="domain" description="PAS" evidence="8">
    <location>
        <begin position="301"/>
        <end position="345"/>
    </location>
</feature>
<dbReference type="Pfam" id="PF02518">
    <property type="entry name" value="HATPase_c"/>
    <property type="match status" value="1"/>
</dbReference>
<dbReference type="Gene3D" id="3.30.565.10">
    <property type="entry name" value="Histidine kinase-like ATPase, C-terminal domain"/>
    <property type="match status" value="1"/>
</dbReference>
<dbReference type="InterPro" id="IPR004358">
    <property type="entry name" value="Sig_transdc_His_kin-like_C"/>
</dbReference>
<protein>
    <recommendedName>
        <fullName evidence="2">histidine kinase</fullName>
        <ecNumber evidence="2">2.7.13.3</ecNumber>
    </recommendedName>
</protein>
<dbReference type="InterPro" id="IPR005467">
    <property type="entry name" value="His_kinase_dom"/>
</dbReference>
<comment type="caution">
    <text evidence="10">The sequence shown here is derived from an EMBL/GenBank/DDBJ whole genome shotgun (WGS) entry which is preliminary data.</text>
</comment>
<feature type="domain" description="PAS" evidence="8">
    <location>
        <begin position="425"/>
        <end position="500"/>
    </location>
</feature>
<dbReference type="GO" id="GO:0000155">
    <property type="term" value="F:phosphorelay sensor kinase activity"/>
    <property type="evidence" value="ECO:0007669"/>
    <property type="project" value="InterPro"/>
</dbReference>
<feature type="coiled-coil region" evidence="6">
    <location>
        <begin position="408"/>
        <end position="435"/>
    </location>
</feature>
<dbReference type="SUPFAM" id="SSF47384">
    <property type="entry name" value="Homodimeric domain of signal transducing histidine kinase"/>
    <property type="match status" value="1"/>
</dbReference>
<dbReference type="InterPro" id="IPR013767">
    <property type="entry name" value="PAS_fold"/>
</dbReference>
<evidence type="ECO:0000313" key="10">
    <source>
        <dbReference type="EMBL" id="NUB93100.1"/>
    </source>
</evidence>
<feature type="domain" description="PAC" evidence="9">
    <location>
        <begin position="375"/>
        <end position="424"/>
    </location>
</feature>
<dbReference type="AlphaFoldDB" id="A0A8J8KD41"/>
<accession>A0A8J8KD41</accession>
<dbReference type="Pfam" id="PF00512">
    <property type="entry name" value="HisKA"/>
    <property type="match status" value="1"/>
</dbReference>
<keyword evidence="5" id="KW-0418">Kinase</keyword>
<feature type="domain" description="PAC" evidence="9">
    <location>
        <begin position="865"/>
        <end position="928"/>
    </location>
</feature>